<name>A0AAI8VQ19_9PEZI</name>
<dbReference type="Proteomes" id="UP001295740">
    <property type="component" value="Unassembled WGS sequence"/>
</dbReference>
<evidence type="ECO:0000313" key="2">
    <source>
        <dbReference type="EMBL" id="CAJ2508977.1"/>
    </source>
</evidence>
<reference evidence="2" key="1">
    <citation type="submission" date="2023-10" db="EMBL/GenBank/DDBJ databases">
        <authorList>
            <person name="Hackl T."/>
        </authorList>
    </citation>
    <scope>NUCLEOTIDE SEQUENCE</scope>
</reference>
<comment type="caution">
    <text evidence="2">The sequence shown here is derived from an EMBL/GenBank/DDBJ whole genome shotgun (WGS) entry which is preliminary data.</text>
</comment>
<organism evidence="2 3">
    <name type="scientific">Anthostomella pinea</name>
    <dbReference type="NCBI Taxonomy" id="933095"/>
    <lineage>
        <taxon>Eukaryota</taxon>
        <taxon>Fungi</taxon>
        <taxon>Dikarya</taxon>
        <taxon>Ascomycota</taxon>
        <taxon>Pezizomycotina</taxon>
        <taxon>Sordariomycetes</taxon>
        <taxon>Xylariomycetidae</taxon>
        <taxon>Xylariales</taxon>
        <taxon>Xylariaceae</taxon>
        <taxon>Anthostomella</taxon>
    </lineage>
</organism>
<evidence type="ECO:0000313" key="3">
    <source>
        <dbReference type="Proteomes" id="UP001295740"/>
    </source>
</evidence>
<accession>A0AAI8VQ19</accession>
<feature type="region of interest" description="Disordered" evidence="1">
    <location>
        <begin position="136"/>
        <end position="168"/>
    </location>
</feature>
<feature type="compositionally biased region" description="Acidic residues" evidence="1">
    <location>
        <begin position="244"/>
        <end position="256"/>
    </location>
</feature>
<gene>
    <name evidence="2" type="ORF">KHLLAP_LOCUS9445</name>
</gene>
<evidence type="ECO:0000256" key="1">
    <source>
        <dbReference type="SAM" id="MobiDB-lite"/>
    </source>
</evidence>
<feature type="compositionally biased region" description="Acidic residues" evidence="1">
    <location>
        <begin position="145"/>
        <end position="168"/>
    </location>
</feature>
<sequence length="288" mass="31970">MVKISLNQIPSYQEYKAIEHRPEWLGKWPMDDDGEYLLGPGELMCRAMINGRLCATTKAFSCVKTLKMHVGRHDGVKFKAPAQGDMSIRSADETAGYYNKMSKHRQAMEGKGQGDDGFEMFLEHPVIRIRPQAARAIPPLPGPLDADDADDDNGDDDDGDDDDEEDDDDAAITKYQAYFDADLGMKFEHPALPKEGVTFEQLHLLQAKRRNKILDDLDRAAAQERGQLGASIAAKATVKQEVVSTDDDDDSEDDELPEKCKGPEKSQGHKRHGEKGPAKASKKPKTEN</sequence>
<dbReference type="EMBL" id="CAUWAG010000012">
    <property type="protein sequence ID" value="CAJ2508977.1"/>
    <property type="molecule type" value="Genomic_DNA"/>
</dbReference>
<protein>
    <submittedName>
        <fullName evidence="2">Uu.00g140030.m01.CDS01</fullName>
    </submittedName>
</protein>
<feature type="compositionally biased region" description="Basic and acidic residues" evidence="1">
    <location>
        <begin position="257"/>
        <end position="267"/>
    </location>
</feature>
<proteinExistence type="predicted"/>
<keyword evidence="3" id="KW-1185">Reference proteome</keyword>
<feature type="region of interest" description="Disordered" evidence="1">
    <location>
        <begin position="231"/>
        <end position="288"/>
    </location>
</feature>
<dbReference type="AlphaFoldDB" id="A0AAI8VQ19"/>